<dbReference type="RefSeq" id="WP_386768486.1">
    <property type="nucleotide sequence ID" value="NZ_JBHSTI010000012.1"/>
</dbReference>
<dbReference type="InterPro" id="IPR001279">
    <property type="entry name" value="Metallo-B-lactamas"/>
</dbReference>
<protein>
    <submittedName>
        <fullName evidence="2">MBL fold metallo-hydrolase</fullName>
    </submittedName>
</protein>
<feature type="domain" description="Metallo-beta-lactamase" evidence="1">
    <location>
        <begin position="39"/>
        <end position="233"/>
    </location>
</feature>
<sequence length="270" mass="29009">MLLGVRGSTPAPGEDFTRYGGHTSCVAVFHDGSDVPALVLDAGTGLRDLTKVLAGAPYRGSILVSHLHWDHVQGLPFFVAGDRPDAEVDFYVPAQNARTGRDLLAAAMAPPNFPITPEGLQGKWTFTALEAGYHQVAGFRVRATEVKHKGGRTFGYRVSDDTGSIAYLPDHITSTGVSNEVKDLIHDVDVLLHDAQFVEKERALSDAYGHSTVDDAIALARECGARRLVAFHHGPARTDDALDALVVNHADEPWVSFARQGDVVVVGRPA</sequence>
<evidence type="ECO:0000313" key="2">
    <source>
        <dbReference type="EMBL" id="MFC6239304.1"/>
    </source>
</evidence>
<evidence type="ECO:0000313" key="3">
    <source>
        <dbReference type="Proteomes" id="UP001596138"/>
    </source>
</evidence>
<dbReference type="Pfam" id="PF12706">
    <property type="entry name" value="Lactamase_B_2"/>
    <property type="match status" value="1"/>
</dbReference>
<dbReference type="CDD" id="cd07715">
    <property type="entry name" value="TaR3-like_MBL-fold"/>
    <property type="match status" value="1"/>
</dbReference>
<organism evidence="2 3">
    <name type="scientific">Longivirga aurantiaca</name>
    <dbReference type="NCBI Taxonomy" id="1837743"/>
    <lineage>
        <taxon>Bacteria</taxon>
        <taxon>Bacillati</taxon>
        <taxon>Actinomycetota</taxon>
        <taxon>Actinomycetes</taxon>
        <taxon>Sporichthyales</taxon>
        <taxon>Sporichthyaceae</taxon>
        <taxon>Longivirga</taxon>
    </lineage>
</organism>
<comment type="caution">
    <text evidence="2">The sequence shown here is derived from an EMBL/GenBank/DDBJ whole genome shotgun (WGS) entry which is preliminary data.</text>
</comment>
<accession>A0ABW1T4W4</accession>
<proteinExistence type="predicted"/>
<dbReference type="Proteomes" id="UP001596138">
    <property type="component" value="Unassembled WGS sequence"/>
</dbReference>
<dbReference type="Gene3D" id="3.60.15.10">
    <property type="entry name" value="Ribonuclease Z/Hydroxyacylglutathione hydrolase-like"/>
    <property type="match status" value="1"/>
</dbReference>
<dbReference type="InterPro" id="IPR036866">
    <property type="entry name" value="RibonucZ/Hydroxyglut_hydro"/>
</dbReference>
<gene>
    <name evidence="2" type="ORF">ACFQGU_15600</name>
</gene>
<dbReference type="SUPFAM" id="SSF56281">
    <property type="entry name" value="Metallo-hydrolase/oxidoreductase"/>
    <property type="match status" value="1"/>
</dbReference>
<dbReference type="EMBL" id="JBHSTI010000012">
    <property type="protein sequence ID" value="MFC6239304.1"/>
    <property type="molecule type" value="Genomic_DNA"/>
</dbReference>
<keyword evidence="3" id="KW-1185">Reference proteome</keyword>
<evidence type="ECO:0000259" key="1">
    <source>
        <dbReference type="Pfam" id="PF12706"/>
    </source>
</evidence>
<dbReference type="PANTHER" id="PTHR42663:SF4">
    <property type="entry name" value="SLL1036 PROTEIN"/>
    <property type="match status" value="1"/>
</dbReference>
<name>A0ABW1T4W4_9ACTN</name>
<reference evidence="3" key="1">
    <citation type="journal article" date="2019" name="Int. J. Syst. Evol. Microbiol.">
        <title>The Global Catalogue of Microorganisms (GCM) 10K type strain sequencing project: providing services to taxonomists for standard genome sequencing and annotation.</title>
        <authorList>
            <consortium name="The Broad Institute Genomics Platform"/>
            <consortium name="The Broad Institute Genome Sequencing Center for Infectious Disease"/>
            <person name="Wu L."/>
            <person name="Ma J."/>
        </authorList>
    </citation>
    <scope>NUCLEOTIDE SEQUENCE [LARGE SCALE GENOMIC DNA]</scope>
    <source>
        <strain evidence="3">CGMCC 4.7317</strain>
    </source>
</reference>
<dbReference type="PANTHER" id="PTHR42663">
    <property type="entry name" value="HYDROLASE C777.06C-RELATED-RELATED"/>
    <property type="match status" value="1"/>
</dbReference>